<dbReference type="Pfam" id="PF26595">
    <property type="entry name" value="A_ENA"/>
    <property type="match status" value="1"/>
</dbReference>
<dbReference type="InterPro" id="IPR058705">
    <property type="entry name" value="A_ENA"/>
</dbReference>
<organism evidence="1 2">
    <name type="scientific">Paenibacillus agilis</name>
    <dbReference type="NCBI Taxonomy" id="3020863"/>
    <lineage>
        <taxon>Bacteria</taxon>
        <taxon>Bacillati</taxon>
        <taxon>Bacillota</taxon>
        <taxon>Bacilli</taxon>
        <taxon>Bacillales</taxon>
        <taxon>Paenibacillaceae</taxon>
        <taxon>Paenibacillus</taxon>
    </lineage>
</organism>
<dbReference type="Proteomes" id="UP000318102">
    <property type="component" value="Unassembled WGS sequence"/>
</dbReference>
<dbReference type="RefSeq" id="WP_144991178.1">
    <property type="nucleotide sequence ID" value="NZ_VNJK01000001.1"/>
</dbReference>
<dbReference type="OrthoDB" id="2939962at2"/>
<proteinExistence type="predicted"/>
<evidence type="ECO:0000313" key="2">
    <source>
        <dbReference type="Proteomes" id="UP000318102"/>
    </source>
</evidence>
<evidence type="ECO:0000313" key="1">
    <source>
        <dbReference type="EMBL" id="TVX94079.1"/>
    </source>
</evidence>
<name>A0A559J2G0_9BACL</name>
<sequence>MRKKNDRIYEDPITKEEAAAQLIRAIALEEEALSNLINIETDKAAAFVGKNLDFPTSPTTSEIIQFNQTVVQFLDTLLMAEWLLLKKMDTVTGMREYDDVDRLDDREFKRFSKRESYNEDVFDY</sequence>
<gene>
    <name evidence="1" type="ORF">FPZ44_14060</name>
</gene>
<protein>
    <submittedName>
        <fullName evidence="1">Uncharacterized protein</fullName>
    </submittedName>
</protein>
<comment type="caution">
    <text evidence="1">The sequence shown here is derived from an EMBL/GenBank/DDBJ whole genome shotgun (WGS) entry which is preliminary data.</text>
</comment>
<dbReference type="AlphaFoldDB" id="A0A559J2G0"/>
<keyword evidence="2" id="KW-1185">Reference proteome</keyword>
<accession>A0A559J2G0</accession>
<dbReference type="EMBL" id="VNJK01000001">
    <property type="protein sequence ID" value="TVX94079.1"/>
    <property type="molecule type" value="Genomic_DNA"/>
</dbReference>
<reference evidence="1 2" key="1">
    <citation type="submission" date="2019-07" db="EMBL/GenBank/DDBJ databases">
        <authorList>
            <person name="Kim J."/>
        </authorList>
    </citation>
    <scope>NUCLEOTIDE SEQUENCE [LARGE SCALE GENOMIC DNA]</scope>
    <source>
        <strain evidence="1 2">N4</strain>
    </source>
</reference>